<sequence length="52" mass="5574">MMRSRGGTVAFCAAREAYERYAIPATGRPLFQAALPNLTPRAASSVDFGNRG</sequence>
<evidence type="ECO:0000313" key="1">
    <source>
        <dbReference type="EMBL" id="ADD40144.1"/>
    </source>
</evidence>
<dbReference type="AlphaFoldDB" id="D3Q4I4"/>
<accession>D3Q4I4</accession>
<dbReference type="EMBL" id="CP001778">
    <property type="protein sequence ID" value="ADD40144.1"/>
    <property type="molecule type" value="Genomic_DNA"/>
</dbReference>
<evidence type="ECO:0000313" key="2">
    <source>
        <dbReference type="Proteomes" id="UP000000844"/>
    </source>
</evidence>
<dbReference type="HOGENOM" id="CLU_3084955_0_0_11"/>
<organism evidence="1 2">
    <name type="scientific">Stackebrandtia nassauensis (strain DSM 44728 / CIP 108903 / NRRL B-16338 / NBRC 102104 / LLR-40K-21)</name>
    <dbReference type="NCBI Taxonomy" id="446470"/>
    <lineage>
        <taxon>Bacteria</taxon>
        <taxon>Bacillati</taxon>
        <taxon>Actinomycetota</taxon>
        <taxon>Actinomycetes</taxon>
        <taxon>Glycomycetales</taxon>
        <taxon>Glycomycetaceae</taxon>
        <taxon>Stackebrandtia</taxon>
    </lineage>
</organism>
<proteinExistence type="predicted"/>
<dbReference type="Proteomes" id="UP000000844">
    <property type="component" value="Chromosome"/>
</dbReference>
<dbReference type="KEGG" id="sna:Snas_0428"/>
<name>D3Q4I4_STANL</name>
<gene>
    <name evidence="1" type="ordered locus">Snas_0428</name>
</gene>
<keyword evidence="2" id="KW-1185">Reference proteome</keyword>
<protein>
    <submittedName>
        <fullName evidence="1">Uncharacterized protein</fullName>
    </submittedName>
</protein>
<reference evidence="1 2" key="1">
    <citation type="journal article" date="2009" name="Stand. Genomic Sci.">
        <title>Complete genome sequence of Stackebrandtia nassauensis type strain (LLR-40K-21).</title>
        <authorList>
            <person name="Munk C."/>
            <person name="Lapidus A."/>
            <person name="Copeland A."/>
            <person name="Jando M."/>
            <person name="Mayilraj S."/>
            <person name="Glavina Del Rio T."/>
            <person name="Nolan M."/>
            <person name="Chen F."/>
            <person name="Lucas S."/>
            <person name="Tice H."/>
            <person name="Cheng J.F."/>
            <person name="Han C."/>
            <person name="Detter J.C."/>
            <person name="Bruce D."/>
            <person name="Goodwin L."/>
            <person name="Chain P."/>
            <person name="Pitluck S."/>
            <person name="Goker M."/>
            <person name="Ovchinikova G."/>
            <person name="Pati A."/>
            <person name="Ivanova N."/>
            <person name="Mavromatis K."/>
            <person name="Chen A."/>
            <person name="Palaniappan K."/>
            <person name="Land M."/>
            <person name="Hauser L."/>
            <person name="Chang Y.J."/>
            <person name="Jeffries C.D."/>
            <person name="Bristow J."/>
            <person name="Eisen J.A."/>
            <person name="Markowitz V."/>
            <person name="Hugenholtz P."/>
            <person name="Kyrpides N.C."/>
            <person name="Klenk H.P."/>
        </authorList>
    </citation>
    <scope>NUCLEOTIDE SEQUENCE [LARGE SCALE GENOMIC DNA]</scope>
    <source>
        <strain evidence="2">DSM 44728 / CIP 108903 / NRRL B-16338 / NBRC 102104 / LLR-40K-21</strain>
    </source>
</reference>